<protein>
    <submittedName>
        <fullName evidence="2">Uncharacterized protein</fullName>
    </submittedName>
</protein>
<gene>
    <name evidence="1" type="ORF">ERS013165_03405</name>
    <name evidence="2" type="ORF">ERS013200_03298</name>
</gene>
<dbReference type="Proteomes" id="UP000044806">
    <property type="component" value="Unassembled WGS sequence"/>
</dbReference>
<name>A0A656AZC6_VIBCL</name>
<organism evidence="2 3">
    <name type="scientific">Vibrio cholerae</name>
    <dbReference type="NCBI Taxonomy" id="666"/>
    <lineage>
        <taxon>Bacteria</taxon>
        <taxon>Pseudomonadati</taxon>
        <taxon>Pseudomonadota</taxon>
        <taxon>Gammaproteobacteria</taxon>
        <taxon>Vibrionales</taxon>
        <taxon>Vibrionaceae</taxon>
        <taxon>Vibrio</taxon>
    </lineage>
</organism>
<proteinExistence type="predicted"/>
<dbReference type="EMBL" id="CWQY01000030">
    <property type="protein sequence ID" value="CSD13877.1"/>
    <property type="molecule type" value="Genomic_DNA"/>
</dbReference>
<dbReference type="Proteomes" id="UP000041770">
    <property type="component" value="Unassembled WGS sequence"/>
</dbReference>
<evidence type="ECO:0000313" key="4">
    <source>
        <dbReference type="Proteomes" id="UP000044806"/>
    </source>
</evidence>
<dbReference type="AlphaFoldDB" id="A0A656AZC6"/>
<accession>A0A656AZC6</accession>
<reference evidence="3 4" key="1">
    <citation type="submission" date="2015-07" db="EMBL/GenBank/DDBJ databases">
        <authorList>
            <consortium name="Pathogen Informatics"/>
        </authorList>
    </citation>
    <scope>NUCLEOTIDE SEQUENCE [LARGE SCALE GENOMIC DNA]</scope>
    <source>
        <strain evidence="2 3">A316</strain>
        <strain evidence="1 4">A51</strain>
    </source>
</reference>
<evidence type="ECO:0000313" key="3">
    <source>
        <dbReference type="Proteomes" id="UP000041770"/>
    </source>
</evidence>
<sequence>MILHEYFIDTIVIKVIRRDTNFTAASVVIRHRPNTLAFAVIHIDSGIACVNNPFYIQIIGTILRS</sequence>
<evidence type="ECO:0000313" key="2">
    <source>
        <dbReference type="EMBL" id="CSD13877.1"/>
    </source>
</evidence>
<evidence type="ECO:0000313" key="1">
    <source>
        <dbReference type="EMBL" id="CSB10794.1"/>
    </source>
</evidence>
<dbReference type="EMBL" id="CWOW01000025">
    <property type="protein sequence ID" value="CSB10794.1"/>
    <property type="molecule type" value="Genomic_DNA"/>
</dbReference>